<sequence>MTDKFGTKYEKPLNLPQKEVFLNGKDKSLIWTSPPHHVPVYPDWQELRSVRYNPRLTRSNSNSFNVEDNWTEYHRQRHTPSGYYGHSIGTQPSGVPAVRLDGYTRHINGMPPRDVFLNRWPKADSWMQPARAPRGEYYGYYHEAIESERFMRQRLRPLHERITPFDVPRVTSLYCRQVHRDVDCDLGGGVY</sequence>
<name>A0ABM0JP65_APLCA</name>
<proteinExistence type="predicted"/>
<dbReference type="GeneID" id="101846581"/>
<keyword evidence="1" id="KW-1185">Reference proteome</keyword>
<gene>
    <name evidence="2" type="primary">LOC101846581</name>
</gene>
<reference evidence="2" key="1">
    <citation type="submission" date="2025-08" db="UniProtKB">
        <authorList>
            <consortium name="RefSeq"/>
        </authorList>
    </citation>
    <scope>IDENTIFICATION</scope>
</reference>
<dbReference type="RefSeq" id="XP_005098274.1">
    <property type="nucleotide sequence ID" value="XM_005098217.3"/>
</dbReference>
<organism evidence="1 2">
    <name type="scientific">Aplysia californica</name>
    <name type="common">California sea hare</name>
    <dbReference type="NCBI Taxonomy" id="6500"/>
    <lineage>
        <taxon>Eukaryota</taxon>
        <taxon>Metazoa</taxon>
        <taxon>Spiralia</taxon>
        <taxon>Lophotrochozoa</taxon>
        <taxon>Mollusca</taxon>
        <taxon>Gastropoda</taxon>
        <taxon>Heterobranchia</taxon>
        <taxon>Euthyneura</taxon>
        <taxon>Tectipleura</taxon>
        <taxon>Aplysiida</taxon>
        <taxon>Aplysioidea</taxon>
        <taxon>Aplysiidae</taxon>
        <taxon>Aplysia</taxon>
    </lineage>
</organism>
<evidence type="ECO:0000313" key="2">
    <source>
        <dbReference type="RefSeq" id="XP_005098274.1"/>
    </source>
</evidence>
<dbReference type="Proteomes" id="UP000694888">
    <property type="component" value="Unplaced"/>
</dbReference>
<evidence type="ECO:0000313" key="1">
    <source>
        <dbReference type="Proteomes" id="UP000694888"/>
    </source>
</evidence>
<accession>A0ABM0JP65</accession>
<protein>
    <submittedName>
        <fullName evidence="2">Uncharacterized protein LOC101846581</fullName>
    </submittedName>
</protein>